<dbReference type="PANTHER" id="PTHR22916">
    <property type="entry name" value="GLYCOSYLTRANSFERASE"/>
    <property type="match status" value="1"/>
</dbReference>
<keyword evidence="2" id="KW-0808">Transferase</keyword>
<dbReference type="EMBL" id="FUYV01000011">
    <property type="protein sequence ID" value="SKC14031.1"/>
    <property type="molecule type" value="Genomic_DNA"/>
</dbReference>
<dbReference type="STRING" id="889453.SAMN03080601_02008"/>
<name>A0A1T5H0B8_9BACT</name>
<dbReference type="Pfam" id="PF00535">
    <property type="entry name" value="Glycos_transf_2"/>
    <property type="match status" value="1"/>
</dbReference>
<organism evidence="2 3">
    <name type="scientific">Alkalitalea saponilacus</name>
    <dbReference type="NCBI Taxonomy" id="889453"/>
    <lineage>
        <taxon>Bacteria</taxon>
        <taxon>Pseudomonadati</taxon>
        <taxon>Bacteroidota</taxon>
        <taxon>Bacteroidia</taxon>
        <taxon>Marinilabiliales</taxon>
        <taxon>Marinilabiliaceae</taxon>
        <taxon>Alkalitalea</taxon>
    </lineage>
</organism>
<feature type="domain" description="Glycosyltransferase 2-like" evidence="1">
    <location>
        <begin position="8"/>
        <end position="136"/>
    </location>
</feature>
<dbReference type="KEGG" id="asx:CDL62_18280"/>
<keyword evidence="3" id="KW-1185">Reference proteome</keyword>
<evidence type="ECO:0000313" key="3">
    <source>
        <dbReference type="Proteomes" id="UP000191055"/>
    </source>
</evidence>
<accession>A0A1T5H0B8</accession>
<dbReference type="SUPFAM" id="SSF53448">
    <property type="entry name" value="Nucleotide-diphospho-sugar transferases"/>
    <property type="match status" value="1"/>
</dbReference>
<dbReference type="Gene3D" id="3.90.550.10">
    <property type="entry name" value="Spore Coat Polysaccharide Biosynthesis Protein SpsA, Chain A"/>
    <property type="match status" value="1"/>
</dbReference>
<dbReference type="GO" id="GO:0016758">
    <property type="term" value="F:hexosyltransferase activity"/>
    <property type="evidence" value="ECO:0007669"/>
    <property type="project" value="UniProtKB-ARBA"/>
</dbReference>
<protein>
    <submittedName>
        <fullName evidence="2">Glycosyl transferase family 2</fullName>
    </submittedName>
</protein>
<dbReference type="PANTHER" id="PTHR22916:SF3">
    <property type="entry name" value="UDP-GLCNAC:BETAGAL BETA-1,3-N-ACETYLGLUCOSAMINYLTRANSFERASE-LIKE PROTEIN 1"/>
    <property type="match status" value="1"/>
</dbReference>
<reference evidence="2 3" key="1">
    <citation type="submission" date="2017-02" db="EMBL/GenBank/DDBJ databases">
        <authorList>
            <person name="Peterson S.W."/>
        </authorList>
    </citation>
    <scope>NUCLEOTIDE SEQUENCE [LARGE SCALE GENOMIC DNA]</scope>
    <source>
        <strain evidence="2 3">DSM 24412</strain>
    </source>
</reference>
<dbReference type="InterPro" id="IPR001173">
    <property type="entry name" value="Glyco_trans_2-like"/>
</dbReference>
<gene>
    <name evidence="2" type="ORF">SAMN03080601_02008</name>
</gene>
<dbReference type="OrthoDB" id="199095at2"/>
<dbReference type="AlphaFoldDB" id="A0A1T5H0B8"/>
<evidence type="ECO:0000259" key="1">
    <source>
        <dbReference type="Pfam" id="PF00535"/>
    </source>
</evidence>
<proteinExistence type="predicted"/>
<sequence length="325" mass="38023">MQETPLVSICCMAYNHEKFIKEAIEGFLMQKTNFPFEIVIHDDASTDKTAEIIKSYEEKHPELFVTKYQTVNQYSQGLKPTVHFLYPKARGKYIALCEGDDYWTDPYKLQKQVDFLEENAEYVICFHNAKINKHGELLDDYITRKVPETTDILELAKGNYMHTPTVIFKRKWQELPDWFSKCSAGDYALHMINAQFGKIKKLDDVMAVYRVHGSNIWANQKTNEMAINIHKYLDVMLDKFPDEVNSIILKRYNAITIIVIKYFYQNDDIENANLYFKKLVANTTSPTILHKYLAASTPKKASYHVFELKQKMYNKLSQLISSFKK</sequence>
<evidence type="ECO:0000313" key="2">
    <source>
        <dbReference type="EMBL" id="SKC14031.1"/>
    </source>
</evidence>
<dbReference type="InterPro" id="IPR029044">
    <property type="entry name" value="Nucleotide-diphossugar_trans"/>
</dbReference>
<dbReference type="RefSeq" id="WP_079557743.1">
    <property type="nucleotide sequence ID" value="NZ_CP021904.1"/>
</dbReference>
<dbReference type="Proteomes" id="UP000191055">
    <property type="component" value="Unassembled WGS sequence"/>
</dbReference>